<keyword evidence="1" id="KW-1133">Transmembrane helix</keyword>
<dbReference type="EMBL" id="VCQU01000002">
    <property type="protein sequence ID" value="NMN94548.1"/>
    <property type="molecule type" value="Genomic_DNA"/>
</dbReference>
<keyword evidence="3" id="KW-1185">Reference proteome</keyword>
<comment type="caution">
    <text evidence="2">The sequence shown here is derived from an EMBL/GenBank/DDBJ whole genome shotgun (WGS) entry which is preliminary data.</text>
</comment>
<keyword evidence="1" id="KW-0812">Transmembrane</keyword>
<feature type="transmembrane region" description="Helical" evidence="1">
    <location>
        <begin position="53"/>
        <end position="77"/>
    </location>
</feature>
<reference evidence="2 3" key="1">
    <citation type="submission" date="2019-05" db="EMBL/GenBank/DDBJ databases">
        <authorList>
            <person name="Lee S.D."/>
        </authorList>
    </citation>
    <scope>NUCLEOTIDE SEQUENCE [LARGE SCALE GENOMIC DNA]</scope>
    <source>
        <strain evidence="2 3">YC2-7</strain>
    </source>
</reference>
<gene>
    <name evidence="2" type="ORF">FGL95_05790</name>
</gene>
<evidence type="ECO:0000313" key="3">
    <source>
        <dbReference type="Proteomes" id="UP000535543"/>
    </source>
</evidence>
<organism evidence="2 3">
    <name type="scientific">Antrihabitans stalactiti</name>
    <dbReference type="NCBI Taxonomy" id="2584121"/>
    <lineage>
        <taxon>Bacteria</taxon>
        <taxon>Bacillati</taxon>
        <taxon>Actinomycetota</taxon>
        <taxon>Actinomycetes</taxon>
        <taxon>Mycobacteriales</taxon>
        <taxon>Nocardiaceae</taxon>
        <taxon>Antrihabitans</taxon>
    </lineage>
</organism>
<dbReference type="InterPro" id="IPR013901">
    <property type="entry name" value="Anthrone_oxy"/>
</dbReference>
<proteinExistence type="predicted"/>
<dbReference type="Pfam" id="PF08592">
    <property type="entry name" value="Anthrone_oxy"/>
    <property type="match status" value="1"/>
</dbReference>
<reference evidence="2 3" key="2">
    <citation type="submission" date="2020-06" db="EMBL/GenBank/DDBJ databases">
        <title>Antribacter stalactiti gen. nov., sp. nov., a new member of the family Nacardiaceae isolated from a cave.</title>
        <authorList>
            <person name="Kim I.S."/>
        </authorList>
    </citation>
    <scope>NUCLEOTIDE SEQUENCE [LARGE SCALE GENOMIC DNA]</scope>
    <source>
        <strain evidence="2 3">YC2-7</strain>
    </source>
</reference>
<keyword evidence="1" id="KW-0472">Membrane</keyword>
<feature type="transmembrane region" description="Helical" evidence="1">
    <location>
        <begin position="84"/>
        <end position="105"/>
    </location>
</feature>
<dbReference type="AlphaFoldDB" id="A0A848KAQ3"/>
<name>A0A848KAQ3_9NOCA</name>
<sequence>MKNLQTGLLVASTITAGLMAGLFFTFAVVVMPALRSSDDEVFVSVMNRINVVIVNPVFLLVYMGGLIFSAVAAILVWRDGNRTALPWVIAGLVLYVVMFLVTSGANIPLNDQLATVANGDFTSARAHFEGAWVVWNVARTLANVAAFGCLAYALVLHGRGNPVVAAAPPVYAPQAAWVATAR</sequence>
<evidence type="ECO:0000256" key="1">
    <source>
        <dbReference type="SAM" id="Phobius"/>
    </source>
</evidence>
<dbReference type="Proteomes" id="UP000535543">
    <property type="component" value="Unassembled WGS sequence"/>
</dbReference>
<evidence type="ECO:0000313" key="2">
    <source>
        <dbReference type="EMBL" id="NMN94548.1"/>
    </source>
</evidence>
<feature type="transmembrane region" description="Helical" evidence="1">
    <location>
        <begin position="7"/>
        <end position="33"/>
    </location>
</feature>
<dbReference type="RefSeq" id="WP_169585306.1">
    <property type="nucleotide sequence ID" value="NZ_VCQU01000002.1"/>
</dbReference>
<protein>
    <submittedName>
        <fullName evidence="2">DUF1772 domain-containing protein</fullName>
    </submittedName>
</protein>
<accession>A0A848KAQ3</accession>